<keyword evidence="2" id="KW-1185">Reference proteome</keyword>
<dbReference type="Proteomes" id="UP000606786">
    <property type="component" value="Unassembled WGS sequence"/>
</dbReference>
<reference evidence="1" key="1">
    <citation type="submission" date="2020-11" db="EMBL/GenBank/DDBJ databases">
        <authorList>
            <person name="Whitehead M."/>
        </authorList>
    </citation>
    <scope>NUCLEOTIDE SEQUENCE</scope>
    <source>
        <strain evidence="1">EGII</strain>
    </source>
</reference>
<sequence>MSEEDGEVRGRENIRYKKRIDMRLRIYHETISRNDEPQQQPAKLCICDAGENDEDTISLTASGGILNLGEYASMEGEIERWLQSAESTTPSTWNNVTGVETLPDVLIEVHIQQPQQRRMRRSCKRHIGGTSYRVKITLTGLVTIIHIHLILY</sequence>
<protein>
    <submittedName>
        <fullName evidence="1">(Mediterranean fruit fly) hypothetical protein</fullName>
    </submittedName>
</protein>
<evidence type="ECO:0000313" key="1">
    <source>
        <dbReference type="EMBL" id="CAD7011400.1"/>
    </source>
</evidence>
<dbReference type="AlphaFoldDB" id="A0A811V7S9"/>
<dbReference type="EMBL" id="CAJHJT010000056">
    <property type="protein sequence ID" value="CAD7011400.1"/>
    <property type="molecule type" value="Genomic_DNA"/>
</dbReference>
<accession>A0A811V7S9</accession>
<evidence type="ECO:0000313" key="2">
    <source>
        <dbReference type="Proteomes" id="UP000606786"/>
    </source>
</evidence>
<proteinExistence type="predicted"/>
<comment type="caution">
    <text evidence="1">The sequence shown here is derived from an EMBL/GenBank/DDBJ whole genome shotgun (WGS) entry which is preliminary data.</text>
</comment>
<organism evidence="1 2">
    <name type="scientific">Ceratitis capitata</name>
    <name type="common">Mediterranean fruit fly</name>
    <name type="synonym">Tephritis capitata</name>
    <dbReference type="NCBI Taxonomy" id="7213"/>
    <lineage>
        <taxon>Eukaryota</taxon>
        <taxon>Metazoa</taxon>
        <taxon>Ecdysozoa</taxon>
        <taxon>Arthropoda</taxon>
        <taxon>Hexapoda</taxon>
        <taxon>Insecta</taxon>
        <taxon>Pterygota</taxon>
        <taxon>Neoptera</taxon>
        <taxon>Endopterygota</taxon>
        <taxon>Diptera</taxon>
        <taxon>Brachycera</taxon>
        <taxon>Muscomorpha</taxon>
        <taxon>Tephritoidea</taxon>
        <taxon>Tephritidae</taxon>
        <taxon>Ceratitis</taxon>
        <taxon>Ceratitis</taxon>
    </lineage>
</organism>
<gene>
    <name evidence="1" type="ORF">CCAP1982_LOCUS19500</name>
</gene>
<name>A0A811V7S9_CERCA</name>